<keyword evidence="3" id="KW-1185">Reference proteome</keyword>
<name>A0ABD3VHL9_SINWO</name>
<gene>
    <name evidence="2" type="ORF">ACJMK2_007064</name>
</gene>
<accession>A0ABD3VHL9</accession>
<dbReference type="AlphaFoldDB" id="A0ABD3VHL9"/>
<feature type="transmembrane region" description="Helical" evidence="1">
    <location>
        <begin position="39"/>
        <end position="65"/>
    </location>
</feature>
<comment type="caution">
    <text evidence="2">The sequence shown here is derived from an EMBL/GenBank/DDBJ whole genome shotgun (WGS) entry which is preliminary data.</text>
</comment>
<proteinExistence type="predicted"/>
<keyword evidence="1" id="KW-0472">Membrane</keyword>
<reference evidence="2 3" key="1">
    <citation type="submission" date="2024-11" db="EMBL/GenBank/DDBJ databases">
        <title>Chromosome-level genome assembly of the freshwater bivalve Anodonta woodiana.</title>
        <authorList>
            <person name="Chen X."/>
        </authorList>
    </citation>
    <scope>NUCLEOTIDE SEQUENCE [LARGE SCALE GENOMIC DNA]</scope>
    <source>
        <strain evidence="2">MN2024</strain>
        <tissue evidence="2">Gills</tissue>
    </source>
</reference>
<sequence>MRVTLPSWWLGRTLAEPTYITKASTGTNWIKNTISDTDVNVIVPAVVVPCGLLVIGAIVLVIFCVRHKARKNVGERPDGTSIQDKGNTIDGWKQSLGQGKVTDNLDTVYTTPDGFITHPGGAAISTTRSYKDNKYQNCQDVSRSHRDHNGRKQQRDYYSQYEMADYGGNGAGHRHTKQDTAFYY</sequence>
<protein>
    <submittedName>
        <fullName evidence="2">Uncharacterized protein</fullName>
    </submittedName>
</protein>
<evidence type="ECO:0000256" key="1">
    <source>
        <dbReference type="SAM" id="Phobius"/>
    </source>
</evidence>
<keyword evidence="1" id="KW-0812">Transmembrane</keyword>
<organism evidence="2 3">
    <name type="scientific">Sinanodonta woodiana</name>
    <name type="common">Chinese pond mussel</name>
    <name type="synonym">Anodonta woodiana</name>
    <dbReference type="NCBI Taxonomy" id="1069815"/>
    <lineage>
        <taxon>Eukaryota</taxon>
        <taxon>Metazoa</taxon>
        <taxon>Spiralia</taxon>
        <taxon>Lophotrochozoa</taxon>
        <taxon>Mollusca</taxon>
        <taxon>Bivalvia</taxon>
        <taxon>Autobranchia</taxon>
        <taxon>Heteroconchia</taxon>
        <taxon>Palaeoheterodonta</taxon>
        <taxon>Unionida</taxon>
        <taxon>Unionoidea</taxon>
        <taxon>Unionidae</taxon>
        <taxon>Unioninae</taxon>
        <taxon>Sinanodonta</taxon>
    </lineage>
</organism>
<keyword evidence="1" id="KW-1133">Transmembrane helix</keyword>
<evidence type="ECO:0000313" key="3">
    <source>
        <dbReference type="Proteomes" id="UP001634394"/>
    </source>
</evidence>
<dbReference type="EMBL" id="JBJQND010000011">
    <property type="protein sequence ID" value="KAL3860970.1"/>
    <property type="molecule type" value="Genomic_DNA"/>
</dbReference>
<evidence type="ECO:0000313" key="2">
    <source>
        <dbReference type="EMBL" id="KAL3860970.1"/>
    </source>
</evidence>
<dbReference type="Proteomes" id="UP001634394">
    <property type="component" value="Unassembled WGS sequence"/>
</dbReference>